<feature type="region of interest" description="Disordered" evidence="5">
    <location>
        <begin position="200"/>
        <end position="223"/>
    </location>
</feature>
<feature type="domain" description="UBR-type" evidence="6">
    <location>
        <begin position="39"/>
        <end position="111"/>
    </location>
</feature>
<keyword evidence="3" id="KW-0862">Zinc</keyword>
<dbReference type="GO" id="GO:0005737">
    <property type="term" value="C:cytoplasm"/>
    <property type="evidence" value="ECO:0007669"/>
    <property type="project" value="TreeGrafter"/>
</dbReference>
<dbReference type="PANTHER" id="PTHR13513:SF9">
    <property type="entry name" value="E3 UBIQUITIN-PROTEIN LIGASE UBR7-RELATED"/>
    <property type="match status" value="1"/>
</dbReference>
<feature type="compositionally biased region" description="Basic and acidic residues" evidence="5">
    <location>
        <begin position="260"/>
        <end position="276"/>
    </location>
</feature>
<feature type="region of interest" description="Disordered" evidence="5">
    <location>
        <begin position="260"/>
        <end position="298"/>
    </location>
</feature>
<reference evidence="7" key="2">
    <citation type="submission" date="2014-06" db="EMBL/GenBank/DDBJ databases">
        <title>The complete genome of Blastobotrys (Arxula) adeninivorans LS3 - a yeast of biotechnological interest.</title>
        <authorList>
            <person name="Kunze G."/>
            <person name="Gaillardin C."/>
            <person name="Czernicka M."/>
            <person name="Durrens P."/>
            <person name="Martin T."/>
            <person name="Boer E."/>
            <person name="Gabaldon T."/>
            <person name="Cruz J."/>
            <person name="Talla E."/>
            <person name="Marck C."/>
            <person name="Goffeau A."/>
            <person name="Barbe V."/>
            <person name="Baret P."/>
            <person name="Baronian K."/>
            <person name="Beier S."/>
            <person name="Bleykasten C."/>
            <person name="Bode R."/>
            <person name="Casaregola S."/>
            <person name="Despons L."/>
            <person name="Fairhead C."/>
            <person name="Giersberg M."/>
            <person name="Gierski P."/>
            <person name="Hahnel U."/>
            <person name="Hartmann A."/>
            <person name="Jankowska D."/>
            <person name="Jubin C."/>
            <person name="Jung P."/>
            <person name="Lafontaine I."/>
            <person name="Leh-Louis V."/>
            <person name="Lemaire M."/>
            <person name="Marcet-Houben M."/>
            <person name="Mascher M."/>
            <person name="Morel G."/>
            <person name="Richard G.-F."/>
            <person name="Riechen J."/>
            <person name="Sacerdot C."/>
            <person name="Sarkar A."/>
            <person name="Savel G."/>
            <person name="Schacherer J."/>
            <person name="Sherman D."/>
            <person name="Straub M.-L."/>
            <person name="Stein N."/>
            <person name="Thierry A."/>
            <person name="Trautwein-Schult A."/>
            <person name="Westhof E."/>
            <person name="Worch S."/>
            <person name="Dujon B."/>
            <person name="Souciet J.-L."/>
            <person name="Wincker P."/>
            <person name="Scholz U."/>
            <person name="Neuveglise N."/>
        </authorList>
    </citation>
    <scope>NUCLEOTIDE SEQUENCE</scope>
    <source>
        <strain evidence="7">LS3</strain>
    </source>
</reference>
<gene>
    <name evidence="7" type="ORF">GNLVRS02_ARAD1C29744g</name>
</gene>
<dbReference type="PhylomeDB" id="A0A060T8L7"/>
<dbReference type="PANTHER" id="PTHR13513">
    <property type="entry name" value="E3 UBIQUITIN-PROTEIN LIGASE UBR7"/>
    <property type="match status" value="1"/>
</dbReference>
<keyword evidence="2" id="KW-0863">Zinc-finger</keyword>
<evidence type="ECO:0000256" key="1">
    <source>
        <dbReference type="ARBA" id="ARBA00022723"/>
    </source>
</evidence>
<evidence type="ECO:0000256" key="5">
    <source>
        <dbReference type="SAM" id="MobiDB-lite"/>
    </source>
</evidence>
<dbReference type="InterPro" id="IPR003126">
    <property type="entry name" value="Znf_UBR"/>
</dbReference>
<evidence type="ECO:0000256" key="2">
    <source>
        <dbReference type="ARBA" id="ARBA00022771"/>
    </source>
</evidence>
<dbReference type="GO" id="GO:0008270">
    <property type="term" value="F:zinc ion binding"/>
    <property type="evidence" value="ECO:0007669"/>
    <property type="project" value="UniProtKB-KW"/>
</dbReference>
<dbReference type="GO" id="GO:0061630">
    <property type="term" value="F:ubiquitin protein ligase activity"/>
    <property type="evidence" value="ECO:0007669"/>
    <property type="project" value="InterPro"/>
</dbReference>
<sequence>MAGTSSHPSSPESITAIDYIQNQLELEQQAREVMPYDPNHCTYHDEPVRQQVYACLTCAQKNGSQNGVCYSCSIQCHSDHTVVELMTKRNFTCDCGTRRIKSFGGCNLRKNFDSLDPECATNVYTHNNDGKFCVCGSTYDERETSIMFQCLLGDVCGEDWYHEECILGIARSEAHKYRPKPRAKTYPQGVNVLESLPEVDDTDDHATAHHETEDNEDDTMEGLPNQSEFDAFVCWRCISKHGQVFDKIKPVGIVVERRDAVKEEDSVKKEKEKEEKEEQENGEQGDQGGEEGPAKKRLKTTKAMEYSLFLPDNYEQQIAKLKEEDPEIGEFVSKFEFFVKEEPVYEPPPDDDAASSLLDAGAQALRNLPRDQALDGMQAYAKIKDKLTQFLRPFAEQGKVVTENDINDFFGTMESKQ</sequence>
<evidence type="ECO:0000313" key="7">
    <source>
        <dbReference type="EMBL" id="CDP35192.1"/>
    </source>
</evidence>
<dbReference type="SMART" id="SM00396">
    <property type="entry name" value="ZnF_UBR1"/>
    <property type="match status" value="1"/>
</dbReference>
<evidence type="ECO:0000256" key="3">
    <source>
        <dbReference type="ARBA" id="ARBA00022833"/>
    </source>
</evidence>
<dbReference type="Gene3D" id="3.30.40.10">
    <property type="entry name" value="Zinc/RING finger domain, C3HC4 (zinc finger)"/>
    <property type="match status" value="1"/>
</dbReference>
<dbReference type="EMBL" id="HG937693">
    <property type="protein sequence ID" value="CDP35192.1"/>
    <property type="molecule type" value="Genomic_DNA"/>
</dbReference>
<dbReference type="InterPro" id="IPR047506">
    <property type="entry name" value="UBR7-like_UBR-box"/>
</dbReference>
<keyword evidence="1" id="KW-0479">Metal-binding</keyword>
<protein>
    <submittedName>
        <fullName evidence="7">ARAD1C29744p</fullName>
    </submittedName>
</protein>
<name>A0A060T8L7_BLAAD</name>
<dbReference type="InterPro" id="IPR040204">
    <property type="entry name" value="UBR7"/>
</dbReference>
<organism evidence="7">
    <name type="scientific">Blastobotrys adeninivorans</name>
    <name type="common">Yeast</name>
    <name type="synonym">Arxula adeninivorans</name>
    <dbReference type="NCBI Taxonomy" id="409370"/>
    <lineage>
        <taxon>Eukaryota</taxon>
        <taxon>Fungi</taxon>
        <taxon>Dikarya</taxon>
        <taxon>Ascomycota</taxon>
        <taxon>Saccharomycotina</taxon>
        <taxon>Dipodascomycetes</taxon>
        <taxon>Dipodascales</taxon>
        <taxon>Trichomonascaceae</taxon>
        <taxon>Blastobotrys</taxon>
    </lineage>
</organism>
<dbReference type="Pfam" id="PF02207">
    <property type="entry name" value="zf-UBR"/>
    <property type="match status" value="1"/>
</dbReference>
<dbReference type="CDD" id="cd19677">
    <property type="entry name" value="UBR-box_UBR7"/>
    <property type="match status" value="1"/>
</dbReference>
<proteinExistence type="predicted"/>
<evidence type="ECO:0000256" key="4">
    <source>
        <dbReference type="PROSITE-ProRule" id="PRU00508"/>
    </source>
</evidence>
<dbReference type="AlphaFoldDB" id="A0A060T8L7"/>
<feature type="zinc finger region" description="UBR-type" evidence="4">
    <location>
        <begin position="39"/>
        <end position="111"/>
    </location>
</feature>
<accession>A0A060T8L7</accession>
<evidence type="ECO:0000259" key="6">
    <source>
        <dbReference type="PROSITE" id="PS51157"/>
    </source>
</evidence>
<dbReference type="PROSITE" id="PS51157">
    <property type="entry name" value="ZF_UBR"/>
    <property type="match status" value="1"/>
</dbReference>
<reference evidence="7" key="1">
    <citation type="submission" date="2014-02" db="EMBL/GenBank/DDBJ databases">
        <authorList>
            <person name="Genoscope - CEA"/>
        </authorList>
    </citation>
    <scope>NUCLEOTIDE SEQUENCE</scope>
    <source>
        <strain evidence="7">LS3</strain>
    </source>
</reference>
<dbReference type="InterPro" id="IPR013083">
    <property type="entry name" value="Znf_RING/FYVE/PHD"/>
</dbReference>